<keyword evidence="2" id="KW-1185">Reference proteome</keyword>
<reference evidence="1 2" key="1">
    <citation type="journal article" date="2013" name="Genome Announc.">
        <title>Complete Genome Sequence of the Thermophilic and Facultatively Chemolithoautotrophic Sulfate Reducer Archaeoglobus sulfaticallidus Strain PM70-1T.</title>
        <authorList>
            <person name="Stokke R."/>
            <person name="Hocking W.P."/>
            <person name="Steinsbu B.O."/>
            <person name="Steen I.H."/>
        </authorList>
    </citation>
    <scope>NUCLEOTIDE SEQUENCE [LARGE SCALE GENOMIC DNA]</scope>
    <source>
        <strain evidence="1">PM70-1</strain>
    </source>
</reference>
<dbReference type="KEGG" id="ast:Asulf_00380"/>
<proteinExistence type="predicted"/>
<dbReference type="STRING" id="387631.Asulf_00380"/>
<organism evidence="1 2">
    <name type="scientific">Archaeoglobus sulfaticallidus PM70-1</name>
    <dbReference type="NCBI Taxonomy" id="387631"/>
    <lineage>
        <taxon>Archaea</taxon>
        <taxon>Methanobacteriati</taxon>
        <taxon>Methanobacteriota</taxon>
        <taxon>Archaeoglobi</taxon>
        <taxon>Archaeoglobales</taxon>
        <taxon>Archaeoglobaceae</taxon>
        <taxon>Archaeoglobus</taxon>
    </lineage>
</organism>
<dbReference type="RefSeq" id="WP_015590008.1">
    <property type="nucleotide sequence ID" value="NC_021169.1"/>
</dbReference>
<dbReference type="OrthoDB" id="377265at2157"/>
<sequence>MSEEGELKIRMPDGRIVSAKKMNFKPVREEWNEYELEDGSKLYVKLVLVDVVRLDDFSPIGEPIYQIVSQNLVKVKASKEALEDVLRRTESRRGGPEVR</sequence>
<protein>
    <submittedName>
        <fullName evidence="1">Uncharacterized protein</fullName>
    </submittedName>
</protein>
<dbReference type="eggNOG" id="arCOG05390">
    <property type="taxonomic scope" value="Archaea"/>
</dbReference>
<evidence type="ECO:0000313" key="1">
    <source>
        <dbReference type="EMBL" id="AGK60409.1"/>
    </source>
</evidence>
<dbReference type="GeneID" id="15392026"/>
<accession>N0B9Z1</accession>
<gene>
    <name evidence="1" type="ORF">Asulf_00380</name>
</gene>
<dbReference type="HOGENOM" id="CLU_2313674_0_0_2"/>
<dbReference type="EMBL" id="CP005290">
    <property type="protein sequence ID" value="AGK60409.1"/>
    <property type="molecule type" value="Genomic_DNA"/>
</dbReference>
<dbReference type="Proteomes" id="UP000013307">
    <property type="component" value="Chromosome"/>
</dbReference>
<dbReference type="AlphaFoldDB" id="N0B9Z1"/>
<evidence type="ECO:0000313" key="2">
    <source>
        <dbReference type="Proteomes" id="UP000013307"/>
    </source>
</evidence>
<name>N0B9Z1_9EURY</name>